<evidence type="ECO:0000313" key="6">
    <source>
        <dbReference type="EMBL" id="ESO00688.1"/>
    </source>
</evidence>
<dbReference type="PROSITE" id="PS50234">
    <property type="entry name" value="VWFA"/>
    <property type="match status" value="1"/>
</dbReference>
<feature type="transmembrane region" description="Helical" evidence="4">
    <location>
        <begin position="270"/>
        <end position="286"/>
    </location>
</feature>
<evidence type="ECO:0000256" key="2">
    <source>
        <dbReference type="ARBA" id="ARBA00023157"/>
    </source>
</evidence>
<accession>T1F9I2</accession>
<dbReference type="PANTHER" id="PTHR10166">
    <property type="entry name" value="VOLTAGE-DEPENDENT CALCIUM CHANNEL SUBUNIT ALPHA-2/DELTA-RELATED"/>
    <property type="match status" value="1"/>
</dbReference>
<dbReference type="Pfam" id="PF03024">
    <property type="entry name" value="Folate_rec"/>
    <property type="match status" value="1"/>
</dbReference>
<feature type="compositionally biased region" description="Basic and acidic residues" evidence="3">
    <location>
        <begin position="1037"/>
        <end position="1049"/>
    </location>
</feature>
<dbReference type="EnsemblMetazoa" id="HelroT175671">
    <property type="protein sequence ID" value="HelroP175671"/>
    <property type="gene ID" value="HelroG175671"/>
</dbReference>
<proteinExistence type="predicted"/>
<dbReference type="InterPro" id="IPR036465">
    <property type="entry name" value="vWFA_dom_sf"/>
</dbReference>
<dbReference type="CDD" id="cd18773">
    <property type="entry name" value="PDC1_HK_sensor"/>
    <property type="match status" value="1"/>
</dbReference>
<dbReference type="GeneID" id="20205481"/>
<reference evidence="7" key="3">
    <citation type="submission" date="2015-06" db="UniProtKB">
        <authorList>
            <consortium name="EnsemblMetazoa"/>
        </authorList>
    </citation>
    <scope>IDENTIFICATION</scope>
</reference>
<dbReference type="RefSeq" id="XP_009021325.1">
    <property type="nucleotide sequence ID" value="XM_009023077.1"/>
</dbReference>
<dbReference type="GO" id="GO:0005245">
    <property type="term" value="F:voltage-gated calcium channel activity"/>
    <property type="evidence" value="ECO:0000318"/>
    <property type="project" value="GO_Central"/>
</dbReference>
<dbReference type="Proteomes" id="UP000015101">
    <property type="component" value="Unassembled WGS sequence"/>
</dbReference>
<keyword evidence="4" id="KW-0472">Membrane</keyword>
<dbReference type="InterPro" id="IPR018143">
    <property type="entry name" value="Folate_rcpt-like"/>
</dbReference>
<protein>
    <recommendedName>
        <fullName evidence="5">VWFA domain-containing protein</fullName>
    </recommendedName>
</protein>
<keyword evidence="4" id="KW-1133">Transmembrane helix</keyword>
<evidence type="ECO:0000259" key="5">
    <source>
        <dbReference type="PROSITE" id="PS50234"/>
    </source>
</evidence>
<feature type="transmembrane region" description="Helical" evidence="4">
    <location>
        <begin position="229"/>
        <end position="250"/>
    </location>
</feature>
<sequence>MFWSNQAVFVTISSCFLAFINIVVRSQFTDRYSLDDDKYARLSSLDKVPAPVYNISGGVRDQLLPVVKNINLMMSSTKKSNSLQFCSFFNNRAPQEQLALKNCTWYSKNSCCLQHEIDVSFSRVKSLIGASEDCQKYTNYLMCYVCSPDQNLFYKKERLTVCEPFCDLLYEACKFAYLKGYQIADLYSTGKEFCLSRRFLVEYRHDCFNMHDVNFEAMKFSSSSSSSPINFIHICVLIFVSTILSTGSFIGKDYFMSVGGSKFKIHQTTGRGVCILVIISIFMLSAQHTHAFKVSFDDVLNLRKELSNFFKKLEAETLKNDLYKSLLTSQVPAKKTGIEVLNDVKKTIEKFLADKRTTLKSLSVHLRNAHNITLSSQQTNSSGTANDTNTENLLKNLKLPLSMRSYRNKSMASQLIIPESFDELNQEVINFYDFTEKFDELAKNFVDQYTRSVYIASRTGLMRFYSNLTLKSPFDPRSQPWYMGVKEAPSHVIIIIDTSFTDEKDRASFNRSKKIAQLLINSLAAHQRVAVISSASRAWHNKGLLQDGNATNISECLIETSSKLSRLMKATNGNKKMLTKAVEMLTPFGGSDHKNGFMLSFELLERQKRVHRKYLDCRSVVLFVTDGDESEFSLRCSEGFYQFNENNERIFQKGSMCDYKNDELLDTIQWRQSRIPGTKAKIFTFLTKESKKWHHSFFPGKLACQNNGAMSRVYHDSDLFNQMAPYFDYIRAREYSMDPILTGPYESSIDGEPILTLSMPLLPGNNINAKKIIGVIGMDISLSAFESLIHEYHDFTSIINLNDGGAIIHPLLPKSYEGVGKWMDIPIMDLEMYEEEGDNEGTAAATATTLATANDKYYDDDYDDDNDDKHDNLIRNNNKFKKSDHDAFPYVLKNMLRKKNGSHVITRGVNIGVAMKEGYILWKPAKSAYCFYDKINDTHFGVLLKAYSQTAATGFKPTDRLFEVLDDDSTKTVYKKEHLFRDKSTQWLHTWIFSTPSIPITLDASSIVLAPSAFCHSHMSGMQYNIDKVIVQESINKRPRDDDKVREGSGESEADIDGEESEERWYDALLGKEKNCLITKEARVAIQFSKMLTYSWRQAMARDRNLRSVYMASIAGVIRHYPGVLVPENRVLRPMRYKWFLDAAMHTSSLNVINNRLPFTTSNNVITISRTVEETNSKNDGEIVMSLSDKLDGHRFNTLQHEFNFIFRSLINKHMIKVHKITRILPNCTKPTTEADKASARSAAKAAVSAATAVHHPPNDTVLTASFTLTTVTTVSGPQHTRACMTIVQRPYIDLQKLRKLNGVISGYSTKEVKENGEVIADDPCYTGVFYLTSIEGTDLLFLTLIDVNITNSDFCKNERTKSLKAFAEHMKPLCPLHEAYYATRSNSTTCPNPRFISLYCYYNRAATDHVAIKYRLLMYMVVYLSVVHAFFEHTFLFGMYTF</sequence>
<dbReference type="PANTHER" id="PTHR10166:SF66">
    <property type="entry name" value="VWFA AND CACHE DOMAIN-CONTAINING PROTEIN CG16868"/>
    <property type="match status" value="1"/>
</dbReference>
<evidence type="ECO:0000313" key="7">
    <source>
        <dbReference type="EnsemblMetazoa" id="HelroP175671"/>
    </source>
</evidence>
<dbReference type="GO" id="GO:0005891">
    <property type="term" value="C:voltage-gated calcium channel complex"/>
    <property type="evidence" value="ECO:0000318"/>
    <property type="project" value="GO_Central"/>
</dbReference>
<dbReference type="InParanoid" id="T1F9I2"/>
<reference evidence="6 8" key="2">
    <citation type="journal article" date="2013" name="Nature">
        <title>Insights into bilaterian evolution from three spiralian genomes.</title>
        <authorList>
            <person name="Simakov O."/>
            <person name="Marletaz F."/>
            <person name="Cho S.J."/>
            <person name="Edsinger-Gonzales E."/>
            <person name="Havlak P."/>
            <person name="Hellsten U."/>
            <person name="Kuo D.H."/>
            <person name="Larsson T."/>
            <person name="Lv J."/>
            <person name="Arendt D."/>
            <person name="Savage R."/>
            <person name="Osoegawa K."/>
            <person name="de Jong P."/>
            <person name="Grimwood J."/>
            <person name="Chapman J.A."/>
            <person name="Shapiro H."/>
            <person name="Aerts A."/>
            <person name="Otillar R.P."/>
            <person name="Terry A.Y."/>
            <person name="Boore J.L."/>
            <person name="Grigoriev I.V."/>
            <person name="Lindberg D.R."/>
            <person name="Seaver E.C."/>
            <person name="Weisblat D.A."/>
            <person name="Putnam N.H."/>
            <person name="Rokhsar D.S."/>
        </authorList>
    </citation>
    <scope>NUCLEOTIDE SEQUENCE</scope>
</reference>
<name>T1F9I2_HELRO</name>
<keyword evidence="2" id="KW-1015">Disulfide bond</keyword>
<gene>
    <name evidence="7" type="primary">20205481</name>
    <name evidence="6" type="ORF">HELRODRAFT_175671</name>
</gene>
<dbReference type="eggNOG" id="KOG2353">
    <property type="taxonomic scope" value="Eukaryota"/>
</dbReference>
<dbReference type="EMBL" id="AMQM01005394">
    <property type="status" value="NOT_ANNOTATED_CDS"/>
    <property type="molecule type" value="Genomic_DNA"/>
</dbReference>
<dbReference type="OrthoDB" id="5982417at2759"/>
<dbReference type="InterPro" id="IPR002035">
    <property type="entry name" value="VWF_A"/>
</dbReference>
<dbReference type="Gene3D" id="3.40.50.410">
    <property type="entry name" value="von Willebrand factor, type A domain"/>
    <property type="match status" value="1"/>
</dbReference>
<evidence type="ECO:0000256" key="3">
    <source>
        <dbReference type="SAM" id="MobiDB-lite"/>
    </source>
</evidence>
<reference evidence="8" key="1">
    <citation type="submission" date="2012-12" db="EMBL/GenBank/DDBJ databases">
        <authorList>
            <person name="Hellsten U."/>
            <person name="Grimwood J."/>
            <person name="Chapman J.A."/>
            <person name="Shapiro H."/>
            <person name="Aerts A."/>
            <person name="Otillar R.P."/>
            <person name="Terry A.Y."/>
            <person name="Boore J.L."/>
            <person name="Simakov O."/>
            <person name="Marletaz F."/>
            <person name="Cho S.-J."/>
            <person name="Edsinger-Gonzales E."/>
            <person name="Havlak P."/>
            <person name="Kuo D.-H."/>
            <person name="Larsson T."/>
            <person name="Lv J."/>
            <person name="Arendt D."/>
            <person name="Savage R."/>
            <person name="Osoegawa K."/>
            <person name="de Jong P."/>
            <person name="Lindberg D.R."/>
            <person name="Seaver E.C."/>
            <person name="Weisblat D.A."/>
            <person name="Putnam N.H."/>
            <person name="Grigoriev I.V."/>
            <person name="Rokhsar D.S."/>
        </authorList>
    </citation>
    <scope>NUCLEOTIDE SEQUENCE</scope>
</reference>
<feature type="transmembrane region" description="Helical" evidence="4">
    <location>
        <begin position="6"/>
        <end position="24"/>
    </location>
</feature>
<dbReference type="CTD" id="20205481"/>
<keyword evidence="8" id="KW-1185">Reference proteome</keyword>
<feature type="compositionally biased region" description="Acidic residues" evidence="3">
    <location>
        <begin position="1050"/>
        <end position="1060"/>
    </location>
</feature>
<dbReference type="EMBL" id="KB096900">
    <property type="protein sequence ID" value="ESO00688.1"/>
    <property type="molecule type" value="Genomic_DNA"/>
</dbReference>
<dbReference type="STRING" id="6412.T1F9I2"/>
<evidence type="ECO:0000313" key="8">
    <source>
        <dbReference type="Proteomes" id="UP000015101"/>
    </source>
</evidence>
<keyword evidence="1" id="KW-0732">Signal</keyword>
<dbReference type="KEGG" id="hro:HELRODRAFT_175671"/>
<organism evidence="7 8">
    <name type="scientific">Helobdella robusta</name>
    <name type="common">Californian leech</name>
    <dbReference type="NCBI Taxonomy" id="6412"/>
    <lineage>
        <taxon>Eukaryota</taxon>
        <taxon>Metazoa</taxon>
        <taxon>Spiralia</taxon>
        <taxon>Lophotrochozoa</taxon>
        <taxon>Annelida</taxon>
        <taxon>Clitellata</taxon>
        <taxon>Hirudinea</taxon>
        <taxon>Rhynchobdellida</taxon>
        <taxon>Glossiphoniidae</taxon>
        <taxon>Helobdella</taxon>
    </lineage>
</organism>
<evidence type="ECO:0000256" key="4">
    <source>
        <dbReference type="SAM" id="Phobius"/>
    </source>
</evidence>
<evidence type="ECO:0000256" key="1">
    <source>
        <dbReference type="ARBA" id="ARBA00022729"/>
    </source>
</evidence>
<feature type="region of interest" description="Disordered" evidence="3">
    <location>
        <begin position="1037"/>
        <end position="1060"/>
    </location>
</feature>
<dbReference type="HOGENOM" id="CLU_251744_0_0_1"/>
<feature type="transmembrane region" description="Helical" evidence="4">
    <location>
        <begin position="1417"/>
        <end position="1441"/>
    </location>
</feature>
<dbReference type="InterPro" id="IPR051173">
    <property type="entry name" value="Ca_channel_alpha-2/delta"/>
</dbReference>
<keyword evidence="4" id="KW-0812">Transmembrane</keyword>
<feature type="domain" description="VWFA" evidence="5">
    <location>
        <begin position="491"/>
        <end position="730"/>
    </location>
</feature>